<dbReference type="AlphaFoldDB" id="A0A520S4U6"/>
<protein>
    <submittedName>
        <fullName evidence="2">4-hydroxybutyrate CoA-transferase</fullName>
    </submittedName>
</protein>
<name>A0A520S4U6_9GAMM</name>
<dbReference type="InterPro" id="IPR026888">
    <property type="entry name" value="AcetylCoA_hyd_C"/>
</dbReference>
<dbReference type="EMBL" id="SHAG01000002">
    <property type="protein sequence ID" value="RZO77464.1"/>
    <property type="molecule type" value="Genomic_DNA"/>
</dbReference>
<reference evidence="2 3" key="1">
    <citation type="submission" date="2019-02" db="EMBL/GenBank/DDBJ databases">
        <title>Prokaryotic population dynamics and viral predation in marine succession experiment using metagenomics: the confinement effect.</title>
        <authorList>
            <person name="Haro-Moreno J.M."/>
            <person name="Rodriguez-Valera F."/>
            <person name="Lopez-Perez M."/>
        </authorList>
    </citation>
    <scope>NUCLEOTIDE SEQUENCE [LARGE SCALE GENOMIC DNA]</scope>
    <source>
        <strain evidence="2">MED-G157</strain>
    </source>
</reference>
<organism evidence="2 3">
    <name type="scientific">OM182 bacterium</name>
    <dbReference type="NCBI Taxonomy" id="2510334"/>
    <lineage>
        <taxon>Bacteria</taxon>
        <taxon>Pseudomonadati</taxon>
        <taxon>Pseudomonadota</taxon>
        <taxon>Gammaproteobacteria</taxon>
        <taxon>OMG group</taxon>
        <taxon>OM182 clade</taxon>
    </lineage>
</organism>
<sequence>MTQCIEESAFLSLFKPGHRVYVGAYTNEPRGLIELLAADGKSAAGVTFIQQPLFINQLDLTSLAPDSRMVTFFMTPSLQKSFSEGRVDYMPMQMRAVYDYILHSPPDIALLQVAKDINGQLRFGPGMDFVQAALDGAENVVLQINSELTAPIGCPLVDMQAPYFLVEKASPLITHPKSEVDLIGCDIARLVSSIISDGDCLQTGVGVIPAAILSCLRDKNDLGFHGGLIDDGVMNLVTNGNLNGKFKSIDNGKHVTGIALGSLEFLDWVAEENSIIFRGANYTHELSVIAQLDNFVSINSAMEIDLFGQVNAEFTNGRQVSGTGGSVDFMRASKRSRNGRSIIAMASTARGGQISRIVPRVEMVTALRTDLDIVVTEYGIARLKNTTVDERIKKLTEIAHPKFRDQLGDSFSLT</sequence>
<dbReference type="PANTHER" id="PTHR21432">
    <property type="entry name" value="ACETYL-COA HYDROLASE-RELATED"/>
    <property type="match status" value="1"/>
</dbReference>
<dbReference type="InterPro" id="IPR046433">
    <property type="entry name" value="ActCoA_hydro"/>
</dbReference>
<feature type="domain" description="Acetyl-CoA hydrolase/transferase C-terminal" evidence="1">
    <location>
        <begin position="261"/>
        <end position="409"/>
    </location>
</feature>
<keyword evidence="2" id="KW-0808">Transferase</keyword>
<comment type="caution">
    <text evidence="2">The sequence shown here is derived from an EMBL/GenBank/DDBJ whole genome shotgun (WGS) entry which is preliminary data.</text>
</comment>
<gene>
    <name evidence="2" type="ORF">EVA68_01025</name>
</gene>
<proteinExistence type="predicted"/>
<dbReference type="InterPro" id="IPR037171">
    <property type="entry name" value="NagB/RpiA_transferase-like"/>
</dbReference>
<dbReference type="InterPro" id="IPR038460">
    <property type="entry name" value="AcetylCoA_hyd_C_sf"/>
</dbReference>
<evidence type="ECO:0000313" key="2">
    <source>
        <dbReference type="EMBL" id="RZO77464.1"/>
    </source>
</evidence>
<dbReference type="Proteomes" id="UP000316199">
    <property type="component" value="Unassembled WGS sequence"/>
</dbReference>
<dbReference type="Gene3D" id="3.30.750.70">
    <property type="entry name" value="4-hydroxybutyrate coenzyme like domains"/>
    <property type="match status" value="1"/>
</dbReference>
<dbReference type="SUPFAM" id="SSF100950">
    <property type="entry name" value="NagB/RpiA/CoA transferase-like"/>
    <property type="match status" value="2"/>
</dbReference>
<dbReference type="Gene3D" id="3.40.1080.20">
    <property type="entry name" value="Acetyl-CoA hydrolase/transferase C-terminal domain"/>
    <property type="match status" value="1"/>
</dbReference>
<dbReference type="GO" id="GO:0006083">
    <property type="term" value="P:acetate metabolic process"/>
    <property type="evidence" value="ECO:0007669"/>
    <property type="project" value="InterPro"/>
</dbReference>
<dbReference type="Pfam" id="PF13336">
    <property type="entry name" value="AcetylCoA_hyd_C"/>
    <property type="match status" value="1"/>
</dbReference>
<evidence type="ECO:0000259" key="1">
    <source>
        <dbReference type="Pfam" id="PF13336"/>
    </source>
</evidence>
<accession>A0A520S4U6</accession>
<evidence type="ECO:0000313" key="3">
    <source>
        <dbReference type="Proteomes" id="UP000316199"/>
    </source>
</evidence>
<dbReference type="GO" id="GO:0008775">
    <property type="term" value="F:acetate CoA-transferase activity"/>
    <property type="evidence" value="ECO:0007669"/>
    <property type="project" value="InterPro"/>
</dbReference>
<dbReference type="PANTHER" id="PTHR21432:SF20">
    <property type="entry name" value="ACETYL-COA HYDROLASE"/>
    <property type="match status" value="1"/>
</dbReference>
<dbReference type="Gene3D" id="3.40.1080.10">
    <property type="entry name" value="Glutaconate Coenzyme A-transferase"/>
    <property type="match status" value="1"/>
</dbReference>